<dbReference type="PANTHER" id="PTHR24094:SF15">
    <property type="entry name" value="AMP-DEPENDENT SYNTHETASE_LIGASE DOMAIN-CONTAINING PROTEIN-RELATED"/>
    <property type="match status" value="1"/>
</dbReference>
<dbReference type="Proteomes" id="UP001501057">
    <property type="component" value="Unassembled WGS sequence"/>
</dbReference>
<comment type="caution">
    <text evidence="4">The sequence shown here is derived from an EMBL/GenBank/DDBJ whole genome shotgun (WGS) entry which is preliminary data.</text>
</comment>
<gene>
    <name evidence="4" type="ORF">GCM10009710_00580</name>
</gene>
<protein>
    <recommendedName>
        <fullName evidence="3">SLH domain-containing protein</fullName>
    </recommendedName>
</protein>
<dbReference type="Pfam" id="PF07510">
    <property type="entry name" value="GmrSD_C"/>
    <property type="match status" value="1"/>
</dbReference>
<feature type="domain" description="SLH" evidence="3">
    <location>
        <begin position="281"/>
        <end position="343"/>
    </location>
</feature>
<evidence type="ECO:0000256" key="1">
    <source>
        <dbReference type="SAM" id="MobiDB-lite"/>
    </source>
</evidence>
<evidence type="ECO:0000256" key="2">
    <source>
        <dbReference type="SAM" id="SignalP"/>
    </source>
</evidence>
<dbReference type="Pfam" id="PF00395">
    <property type="entry name" value="SLH"/>
    <property type="match status" value="2"/>
</dbReference>
<dbReference type="InterPro" id="IPR011089">
    <property type="entry name" value="GmrSD_C"/>
</dbReference>
<evidence type="ECO:0000313" key="5">
    <source>
        <dbReference type="Proteomes" id="UP001501057"/>
    </source>
</evidence>
<keyword evidence="2" id="KW-0732">Signal</keyword>
<keyword evidence="5" id="KW-1185">Reference proteome</keyword>
<dbReference type="EMBL" id="BAAAME010000001">
    <property type="protein sequence ID" value="GAA1723699.1"/>
    <property type="molecule type" value="Genomic_DNA"/>
</dbReference>
<dbReference type="PANTHER" id="PTHR24094">
    <property type="entry name" value="SECRETED PROTEIN"/>
    <property type="match status" value="1"/>
</dbReference>
<name>A0ABN2JF20_9ACTN</name>
<feature type="signal peptide" evidence="2">
    <location>
        <begin position="1"/>
        <end position="21"/>
    </location>
</feature>
<feature type="chain" id="PRO_5046886123" description="SLH domain-containing protein" evidence="2">
    <location>
        <begin position="22"/>
        <end position="484"/>
    </location>
</feature>
<proteinExistence type="predicted"/>
<dbReference type="PROSITE" id="PS51272">
    <property type="entry name" value="SLH"/>
    <property type="match status" value="3"/>
</dbReference>
<feature type="compositionally biased region" description="Polar residues" evidence="1">
    <location>
        <begin position="197"/>
        <end position="209"/>
    </location>
</feature>
<organism evidence="4 5">
    <name type="scientific">Aeromicrobium alkaliterrae</name>
    <dbReference type="NCBI Taxonomy" id="302168"/>
    <lineage>
        <taxon>Bacteria</taxon>
        <taxon>Bacillati</taxon>
        <taxon>Actinomycetota</taxon>
        <taxon>Actinomycetes</taxon>
        <taxon>Propionibacteriales</taxon>
        <taxon>Nocardioidaceae</taxon>
        <taxon>Aeromicrobium</taxon>
    </lineage>
</organism>
<reference evidence="4 5" key="1">
    <citation type="journal article" date="2019" name="Int. J. Syst. Evol. Microbiol.">
        <title>The Global Catalogue of Microorganisms (GCM) 10K type strain sequencing project: providing services to taxonomists for standard genome sequencing and annotation.</title>
        <authorList>
            <consortium name="The Broad Institute Genomics Platform"/>
            <consortium name="The Broad Institute Genome Sequencing Center for Infectious Disease"/>
            <person name="Wu L."/>
            <person name="Ma J."/>
        </authorList>
    </citation>
    <scope>NUCLEOTIDE SEQUENCE [LARGE SCALE GENOMIC DNA]</scope>
    <source>
        <strain evidence="4 5">JCM 13518</strain>
    </source>
</reference>
<feature type="domain" description="SLH" evidence="3">
    <location>
        <begin position="217"/>
        <end position="280"/>
    </location>
</feature>
<accession>A0ABN2JF20</accession>
<sequence>MRALVVALVAVVPVQLAPASAASVTAAELLSQLTTEAEVRTGYQRDLFPHWVDDDGDGCDTRREVLIAESLTPVQVGSGCSLSGGTWYSAFDGATWTDSADVDIDHMVPLAEAWDSGARSWSAQTRRAFANDLGDADTLIAVTDSVNQAKGDKDPASWMPPLSSYSCDYAIAWVRVKYRWSLTVDTAERSALSSTLSGECGSRSVTTPTRAGVTTGGPTTFSDVPSNHVWFTQITWLAGQGVTTGYADGTFRPGAPVLREQMAAFLYRLAGSPDVANLPAVSPFVDVPTSHAFYRQIVWLSRARITTGYADGTFRPGQPVLREQMAAFLHRLENSPAPAYPSSSPFVDVNGGHTFYGSIVWLAGQGISTGWDVGYGCREYRPGLAVQRGDMAAFMYRLRNGGTPPVVDGSGCRPPAPPQPPVTPTGPVAPVDAYNCPAHAPIKGNANSGIYHVPGGQYYAATKPEQCFRTEADAVAAGYRRSQR</sequence>
<evidence type="ECO:0000313" key="4">
    <source>
        <dbReference type="EMBL" id="GAA1723699.1"/>
    </source>
</evidence>
<evidence type="ECO:0000259" key="3">
    <source>
        <dbReference type="PROSITE" id="PS51272"/>
    </source>
</evidence>
<dbReference type="InterPro" id="IPR001119">
    <property type="entry name" value="SLH_dom"/>
</dbReference>
<feature type="domain" description="SLH" evidence="3">
    <location>
        <begin position="345"/>
        <end position="409"/>
    </location>
</feature>
<feature type="region of interest" description="Disordered" evidence="1">
    <location>
        <begin position="197"/>
        <end position="218"/>
    </location>
</feature>